<feature type="compositionally biased region" description="Acidic residues" evidence="1">
    <location>
        <begin position="54"/>
        <end position="66"/>
    </location>
</feature>
<evidence type="ECO:0000313" key="3">
    <source>
        <dbReference type="Proteomes" id="UP000314294"/>
    </source>
</evidence>
<reference evidence="2 3" key="1">
    <citation type="submission" date="2019-03" db="EMBL/GenBank/DDBJ databases">
        <title>First draft genome of Liparis tanakae, snailfish: a comprehensive survey of snailfish specific genes.</title>
        <authorList>
            <person name="Kim W."/>
            <person name="Song I."/>
            <person name="Jeong J.-H."/>
            <person name="Kim D."/>
            <person name="Kim S."/>
            <person name="Ryu S."/>
            <person name="Song J.Y."/>
            <person name="Lee S.K."/>
        </authorList>
    </citation>
    <scope>NUCLEOTIDE SEQUENCE [LARGE SCALE GENOMIC DNA]</scope>
    <source>
        <tissue evidence="2">Muscle</tissue>
    </source>
</reference>
<gene>
    <name evidence="2" type="ORF">EYF80_036782</name>
</gene>
<sequence>MRTDHKPRSDVREHLQMRDLLQEAKGARQQFIQRAAAAEIPATHGNIQSRSSEKEEEEVEEEEDSDGWWWSGEVFPFQTVVKSNKLWVTAGQ</sequence>
<name>A0A4Z2GJC3_9TELE</name>
<comment type="caution">
    <text evidence="2">The sequence shown here is derived from an EMBL/GenBank/DDBJ whole genome shotgun (WGS) entry which is preliminary data.</text>
</comment>
<protein>
    <submittedName>
        <fullName evidence="2">Uncharacterized protein</fullName>
    </submittedName>
</protein>
<feature type="region of interest" description="Disordered" evidence="1">
    <location>
        <begin position="39"/>
        <end position="66"/>
    </location>
</feature>
<evidence type="ECO:0000313" key="2">
    <source>
        <dbReference type="EMBL" id="TNN52983.1"/>
    </source>
</evidence>
<keyword evidence="3" id="KW-1185">Reference proteome</keyword>
<evidence type="ECO:0000256" key="1">
    <source>
        <dbReference type="SAM" id="MobiDB-lite"/>
    </source>
</evidence>
<proteinExistence type="predicted"/>
<dbReference type="AlphaFoldDB" id="A0A4Z2GJC3"/>
<dbReference type="EMBL" id="SRLO01000530">
    <property type="protein sequence ID" value="TNN52983.1"/>
    <property type="molecule type" value="Genomic_DNA"/>
</dbReference>
<dbReference type="Proteomes" id="UP000314294">
    <property type="component" value="Unassembled WGS sequence"/>
</dbReference>
<organism evidence="2 3">
    <name type="scientific">Liparis tanakae</name>
    <name type="common">Tanaka's snailfish</name>
    <dbReference type="NCBI Taxonomy" id="230148"/>
    <lineage>
        <taxon>Eukaryota</taxon>
        <taxon>Metazoa</taxon>
        <taxon>Chordata</taxon>
        <taxon>Craniata</taxon>
        <taxon>Vertebrata</taxon>
        <taxon>Euteleostomi</taxon>
        <taxon>Actinopterygii</taxon>
        <taxon>Neopterygii</taxon>
        <taxon>Teleostei</taxon>
        <taxon>Neoteleostei</taxon>
        <taxon>Acanthomorphata</taxon>
        <taxon>Eupercaria</taxon>
        <taxon>Perciformes</taxon>
        <taxon>Cottioidei</taxon>
        <taxon>Cottales</taxon>
        <taxon>Liparidae</taxon>
        <taxon>Liparis</taxon>
    </lineage>
</organism>
<accession>A0A4Z2GJC3</accession>